<organism evidence="1 2">
    <name type="scientific">Oceanobacillus zhaokaii</name>
    <dbReference type="NCBI Taxonomy" id="2052660"/>
    <lineage>
        <taxon>Bacteria</taxon>
        <taxon>Bacillati</taxon>
        <taxon>Bacillota</taxon>
        <taxon>Bacilli</taxon>
        <taxon>Bacillales</taxon>
        <taxon>Bacillaceae</taxon>
        <taxon>Oceanobacillus</taxon>
    </lineage>
</organism>
<accession>A0A345PFE5</accession>
<gene>
    <name evidence="1" type="ORF">CUC15_07260</name>
</gene>
<evidence type="ECO:0000313" key="2">
    <source>
        <dbReference type="Proteomes" id="UP000253908"/>
    </source>
</evidence>
<dbReference type="RefSeq" id="WP_114916022.1">
    <property type="nucleotide sequence ID" value="NZ_CP024848.1"/>
</dbReference>
<dbReference type="EMBL" id="CP024848">
    <property type="protein sequence ID" value="AXI08725.1"/>
    <property type="molecule type" value="Genomic_DNA"/>
</dbReference>
<keyword evidence="2" id="KW-1185">Reference proteome</keyword>
<dbReference type="OrthoDB" id="2354703at2"/>
<evidence type="ECO:0000313" key="1">
    <source>
        <dbReference type="EMBL" id="AXI08725.1"/>
    </source>
</evidence>
<reference evidence="2" key="1">
    <citation type="submission" date="2017-11" db="EMBL/GenBank/DDBJ databases">
        <authorList>
            <person name="Zhu W."/>
        </authorList>
    </citation>
    <scope>NUCLEOTIDE SEQUENCE [LARGE SCALE GENOMIC DNA]</scope>
    <source>
        <strain evidence="2">160</strain>
    </source>
</reference>
<dbReference type="Proteomes" id="UP000253908">
    <property type="component" value="Chromosome"/>
</dbReference>
<proteinExistence type="predicted"/>
<sequence>MKQIYAFEQKEEFDRYQDIIQKFGNKLKNYQKILEEQYALNDLPKGVIWTTPELATTAFSDIPIPAYTNKNLIYISPDLADWRKLFLQQLEGKHLPNVEEFYENYSENQVFIILAHELAHHSDLFLDEFEDEREEGIWFEEGMCFYLPRKLLLSEKEFDEITTVETELVNAFKDKYGNHSIEDFGSSSYEGSLSSIMFDYWRSYLAVKHLVEIRAKNDVMSVFDQYHKWDQEGRKVSLVEYFELEFLFE</sequence>
<dbReference type="KEGG" id="ocn:CUC15_07260"/>
<dbReference type="AlphaFoldDB" id="A0A345PFE5"/>
<protein>
    <submittedName>
        <fullName evidence="1">Uncharacterized protein</fullName>
    </submittedName>
</protein>
<name>A0A345PFE5_9BACI</name>